<dbReference type="AlphaFoldDB" id="A0A9W7KS43"/>
<comment type="caution">
    <text evidence="1">The sequence shown here is derived from an EMBL/GenBank/DDBJ whole genome shotgun (WGS) entry which is preliminary data.</text>
</comment>
<reference evidence="2" key="1">
    <citation type="journal article" date="2023" name="Commun. Biol.">
        <title>Genome analysis of Parmales, the sister group of diatoms, reveals the evolutionary specialization of diatoms from phago-mixotrophs to photoautotrophs.</title>
        <authorList>
            <person name="Ban H."/>
            <person name="Sato S."/>
            <person name="Yoshikawa S."/>
            <person name="Yamada K."/>
            <person name="Nakamura Y."/>
            <person name="Ichinomiya M."/>
            <person name="Sato N."/>
            <person name="Blanc-Mathieu R."/>
            <person name="Endo H."/>
            <person name="Kuwata A."/>
            <person name="Ogata H."/>
        </authorList>
    </citation>
    <scope>NUCLEOTIDE SEQUENCE [LARGE SCALE GENOMIC DNA]</scope>
    <source>
        <strain evidence="2">NIES 3699</strain>
    </source>
</reference>
<evidence type="ECO:0000313" key="1">
    <source>
        <dbReference type="EMBL" id="GMI09647.1"/>
    </source>
</evidence>
<dbReference type="EMBL" id="BRXX01000403">
    <property type="protein sequence ID" value="GMI09647.1"/>
    <property type="molecule type" value="Genomic_DNA"/>
</dbReference>
<evidence type="ECO:0000313" key="2">
    <source>
        <dbReference type="Proteomes" id="UP001165160"/>
    </source>
</evidence>
<proteinExistence type="predicted"/>
<accession>A0A9W7KS43</accession>
<gene>
    <name evidence="1" type="ORF">TrVE_jg9703</name>
</gene>
<keyword evidence="2" id="KW-1185">Reference proteome</keyword>
<sequence>MSSPPPSPPVPPLSQISSLHLSLSTYTLTLTSITGASTILNEDQDTIQKIITEWENKGNKITVDVDGTGDHVYNITTAYEKSKTS</sequence>
<name>A0A9W7KS43_9STRA</name>
<dbReference type="Proteomes" id="UP001165160">
    <property type="component" value="Unassembled WGS sequence"/>
</dbReference>
<organism evidence="1 2">
    <name type="scientific">Triparma verrucosa</name>
    <dbReference type="NCBI Taxonomy" id="1606542"/>
    <lineage>
        <taxon>Eukaryota</taxon>
        <taxon>Sar</taxon>
        <taxon>Stramenopiles</taxon>
        <taxon>Ochrophyta</taxon>
        <taxon>Bolidophyceae</taxon>
        <taxon>Parmales</taxon>
        <taxon>Triparmaceae</taxon>
        <taxon>Triparma</taxon>
    </lineage>
</organism>
<protein>
    <submittedName>
        <fullName evidence="1">Uncharacterized protein</fullName>
    </submittedName>
</protein>